<evidence type="ECO:0000256" key="6">
    <source>
        <dbReference type="ARBA" id="ARBA00022723"/>
    </source>
</evidence>
<evidence type="ECO:0000256" key="3">
    <source>
        <dbReference type="ARBA" id="ARBA00005094"/>
    </source>
</evidence>
<protein>
    <recommendedName>
        <fullName evidence="5">1-deoxy-D-xylulose-5-phosphate reductoisomerase</fullName>
        <ecNumber evidence="5">1.1.1.267</ecNumber>
    </recommendedName>
</protein>
<dbReference type="EMBL" id="BARS01051732">
    <property type="protein sequence ID" value="GAG48217.1"/>
    <property type="molecule type" value="Genomic_DNA"/>
</dbReference>
<evidence type="ECO:0000256" key="1">
    <source>
        <dbReference type="ARBA" id="ARBA00001936"/>
    </source>
</evidence>
<feature type="domain" description="1-deoxy-D-xylulose 5-phosphate reductoisomerase N-terminal" evidence="12">
    <location>
        <begin position="62"/>
        <end position="186"/>
    </location>
</feature>
<feature type="non-terminal residue" evidence="14">
    <location>
        <position position="234"/>
    </location>
</feature>
<keyword evidence="6" id="KW-0479">Metal-binding</keyword>
<dbReference type="InterPro" id="IPR013644">
    <property type="entry name" value="DXP_reductoisomerase_C"/>
</dbReference>
<evidence type="ECO:0000259" key="12">
    <source>
        <dbReference type="Pfam" id="PF02670"/>
    </source>
</evidence>
<dbReference type="Gene3D" id="3.40.50.720">
    <property type="entry name" value="NAD(P)-binding Rossmann-like Domain"/>
    <property type="match status" value="1"/>
</dbReference>
<dbReference type="GO" id="GO:0030145">
    <property type="term" value="F:manganese ion binding"/>
    <property type="evidence" value="ECO:0007669"/>
    <property type="project" value="TreeGrafter"/>
</dbReference>
<dbReference type="InterPro" id="IPR003821">
    <property type="entry name" value="DXP_reductoisomerase"/>
</dbReference>
<dbReference type="UniPathway" id="UPA00056">
    <property type="reaction ID" value="UER00092"/>
</dbReference>
<dbReference type="FunFam" id="3.40.50.720:FF:000045">
    <property type="entry name" value="1-deoxy-D-xylulose 5-phosphate reductoisomerase"/>
    <property type="match status" value="1"/>
</dbReference>
<dbReference type="GO" id="GO:0051484">
    <property type="term" value="P:isopentenyl diphosphate biosynthetic process, methylerythritol 4-phosphate pathway involved in terpenoid biosynthetic process"/>
    <property type="evidence" value="ECO:0007669"/>
    <property type="project" value="TreeGrafter"/>
</dbReference>
<feature type="non-terminal residue" evidence="14">
    <location>
        <position position="1"/>
    </location>
</feature>
<comment type="similarity">
    <text evidence="4">Belongs to the DXR family.</text>
</comment>
<evidence type="ECO:0000256" key="11">
    <source>
        <dbReference type="ARBA" id="ARBA00048543"/>
    </source>
</evidence>
<gene>
    <name evidence="14" type="ORF">S01H1_77001</name>
</gene>
<accession>X0YMN3</accession>
<keyword evidence="7" id="KW-0521">NADP</keyword>
<dbReference type="Pfam" id="PF02670">
    <property type="entry name" value="DXP_reductoisom"/>
    <property type="match status" value="1"/>
</dbReference>
<dbReference type="AlphaFoldDB" id="X0YMN3"/>
<keyword evidence="10" id="KW-0414">Isoprene biosynthesis</keyword>
<evidence type="ECO:0000256" key="2">
    <source>
        <dbReference type="ARBA" id="ARBA00001946"/>
    </source>
</evidence>
<evidence type="ECO:0000256" key="7">
    <source>
        <dbReference type="ARBA" id="ARBA00022857"/>
    </source>
</evidence>
<evidence type="ECO:0000256" key="9">
    <source>
        <dbReference type="ARBA" id="ARBA00023211"/>
    </source>
</evidence>
<dbReference type="Pfam" id="PF08436">
    <property type="entry name" value="DXP_redisom_C"/>
    <property type="match status" value="1"/>
</dbReference>
<name>X0YMN3_9ZZZZ</name>
<keyword evidence="9" id="KW-0464">Manganese</keyword>
<dbReference type="PANTHER" id="PTHR30525">
    <property type="entry name" value="1-DEOXY-D-XYLULOSE 5-PHOSPHATE REDUCTOISOMERASE"/>
    <property type="match status" value="1"/>
</dbReference>
<evidence type="ECO:0000259" key="13">
    <source>
        <dbReference type="Pfam" id="PF08436"/>
    </source>
</evidence>
<dbReference type="EC" id="1.1.1.267" evidence="5"/>
<dbReference type="InterPro" id="IPR036291">
    <property type="entry name" value="NAD(P)-bd_dom_sf"/>
</dbReference>
<dbReference type="GO" id="GO:0070402">
    <property type="term" value="F:NADPH binding"/>
    <property type="evidence" value="ECO:0007669"/>
    <property type="project" value="InterPro"/>
</dbReference>
<evidence type="ECO:0000313" key="14">
    <source>
        <dbReference type="EMBL" id="GAG48217.1"/>
    </source>
</evidence>
<dbReference type="PANTHER" id="PTHR30525:SF0">
    <property type="entry name" value="1-DEOXY-D-XYLULOSE 5-PHOSPHATE REDUCTOISOMERASE, CHLOROPLASTIC"/>
    <property type="match status" value="1"/>
</dbReference>
<keyword evidence="8" id="KW-0560">Oxidoreductase</keyword>
<evidence type="ECO:0000256" key="5">
    <source>
        <dbReference type="ARBA" id="ARBA00012366"/>
    </source>
</evidence>
<dbReference type="InterPro" id="IPR013512">
    <property type="entry name" value="DXP_reductoisomerase_N"/>
</dbReference>
<comment type="caution">
    <text evidence="14">The sequence shown here is derived from an EMBL/GenBank/DDBJ whole genome shotgun (WGS) entry which is preliminary data.</text>
</comment>
<evidence type="ECO:0000256" key="8">
    <source>
        <dbReference type="ARBA" id="ARBA00023002"/>
    </source>
</evidence>
<proteinExistence type="inferred from homology"/>
<comment type="catalytic activity">
    <reaction evidence="11">
        <text>2-C-methyl-D-erythritol 4-phosphate + NADP(+) = 1-deoxy-D-xylulose 5-phosphate + NADPH + H(+)</text>
        <dbReference type="Rhea" id="RHEA:13717"/>
        <dbReference type="ChEBI" id="CHEBI:15378"/>
        <dbReference type="ChEBI" id="CHEBI:57783"/>
        <dbReference type="ChEBI" id="CHEBI:57792"/>
        <dbReference type="ChEBI" id="CHEBI:58262"/>
        <dbReference type="ChEBI" id="CHEBI:58349"/>
        <dbReference type="EC" id="1.1.1.267"/>
    </reaction>
    <physiologicalReaction direction="right-to-left" evidence="11">
        <dbReference type="Rhea" id="RHEA:13719"/>
    </physiologicalReaction>
</comment>
<dbReference type="SUPFAM" id="SSF51735">
    <property type="entry name" value="NAD(P)-binding Rossmann-fold domains"/>
    <property type="match status" value="1"/>
</dbReference>
<sequence length="234" mass="23708">AIVACSHAELCRHDIPAEMFRKLNSDPRSAGLSLPGAAGRVRFEGIGRERKGDSGFVKTKRVAILGSTGSIGRQGLEVISELDGLSVCALAAGANWRLVAAQARQFGPEAVAVAEPPAGEDPAVHLPAGVELLTGASSMARLIRRTRPDVVLSGVVGIAGLDPALAAIECGSALAIANKETLVVAGGIVVPAARAAGASILPVDSEHSAIFQCLAAGKRSEVRKVTITASGGAL</sequence>
<comment type="pathway">
    <text evidence="3">Isoprenoid biosynthesis; isopentenyl diphosphate biosynthesis via DXP pathway; isopentenyl diphosphate from 1-deoxy-D-xylulose 5-phosphate: step 1/6.</text>
</comment>
<organism evidence="14">
    <name type="scientific">marine sediment metagenome</name>
    <dbReference type="NCBI Taxonomy" id="412755"/>
    <lineage>
        <taxon>unclassified sequences</taxon>
        <taxon>metagenomes</taxon>
        <taxon>ecological metagenomes</taxon>
    </lineage>
</organism>
<comment type="cofactor">
    <cofactor evidence="2">
        <name>Mg(2+)</name>
        <dbReference type="ChEBI" id="CHEBI:18420"/>
    </cofactor>
</comment>
<feature type="domain" description="1-deoxy-D-xylulose 5-phosphate reductoisomerase C-terminal" evidence="13">
    <location>
        <begin position="200"/>
        <end position="233"/>
    </location>
</feature>
<evidence type="ECO:0000256" key="10">
    <source>
        <dbReference type="ARBA" id="ARBA00023229"/>
    </source>
</evidence>
<reference evidence="14" key="1">
    <citation type="journal article" date="2014" name="Front. Microbiol.">
        <title>High frequency of phylogenetically diverse reductive dehalogenase-homologous genes in deep subseafloor sedimentary metagenomes.</title>
        <authorList>
            <person name="Kawai M."/>
            <person name="Futagami T."/>
            <person name="Toyoda A."/>
            <person name="Takaki Y."/>
            <person name="Nishi S."/>
            <person name="Hori S."/>
            <person name="Arai W."/>
            <person name="Tsubouchi T."/>
            <person name="Morono Y."/>
            <person name="Uchiyama I."/>
            <person name="Ito T."/>
            <person name="Fujiyama A."/>
            <person name="Inagaki F."/>
            <person name="Takami H."/>
        </authorList>
    </citation>
    <scope>NUCLEOTIDE SEQUENCE</scope>
    <source>
        <strain evidence="14">Expedition CK06-06</strain>
    </source>
</reference>
<evidence type="ECO:0000256" key="4">
    <source>
        <dbReference type="ARBA" id="ARBA00006825"/>
    </source>
</evidence>
<comment type="cofactor">
    <cofactor evidence="1">
        <name>Mn(2+)</name>
        <dbReference type="ChEBI" id="CHEBI:29035"/>
    </cofactor>
</comment>
<dbReference type="GO" id="GO:0030604">
    <property type="term" value="F:1-deoxy-D-xylulose-5-phosphate reductoisomerase activity"/>
    <property type="evidence" value="ECO:0007669"/>
    <property type="project" value="UniProtKB-EC"/>
</dbReference>